<feature type="transmembrane region" description="Helical" evidence="2">
    <location>
        <begin position="165"/>
        <end position="186"/>
    </location>
</feature>
<feature type="compositionally biased region" description="Polar residues" evidence="1">
    <location>
        <begin position="116"/>
        <end position="136"/>
    </location>
</feature>
<sequence>MKVKVKHGLVKFRPLSISLGPITSRKFYRDGKMDVWTYSTHIKSLKQLQKEASGSLKLSVPIANINNRTFKVWFVFGAKDVSHSSTVVAALNKDSDTNNSANTAPANSATENSNSDNENPATESKPQKKAQASQESKAVVPKATKPQFSPKKSTYANISLIRYPFLPVIATFIVIDGLIIAGAIILRKKVMKGSKKA</sequence>
<comment type="caution">
    <text evidence="3">The sequence shown here is derived from an EMBL/GenBank/DDBJ whole genome shotgun (WGS) entry which is preliminary data.</text>
</comment>
<dbReference type="Proteomes" id="UP000823844">
    <property type="component" value="Unassembled WGS sequence"/>
</dbReference>
<dbReference type="EMBL" id="JAHLFT010000070">
    <property type="protein sequence ID" value="MBU3828597.1"/>
    <property type="molecule type" value="Genomic_DNA"/>
</dbReference>
<accession>A0A9E2KT50</accession>
<evidence type="ECO:0000256" key="1">
    <source>
        <dbReference type="SAM" id="MobiDB-lite"/>
    </source>
</evidence>
<evidence type="ECO:0008006" key="5">
    <source>
        <dbReference type="Google" id="ProtNLM"/>
    </source>
</evidence>
<organism evidence="3 4">
    <name type="scientific">Candidatus Lactobacillus pullistercoris</name>
    <dbReference type="NCBI Taxonomy" id="2838636"/>
    <lineage>
        <taxon>Bacteria</taxon>
        <taxon>Bacillati</taxon>
        <taxon>Bacillota</taxon>
        <taxon>Bacilli</taxon>
        <taxon>Lactobacillales</taxon>
        <taxon>Lactobacillaceae</taxon>
        <taxon>Lactobacillus</taxon>
    </lineage>
</organism>
<keyword evidence="2" id="KW-0472">Membrane</keyword>
<keyword evidence="2" id="KW-0812">Transmembrane</keyword>
<evidence type="ECO:0000313" key="4">
    <source>
        <dbReference type="Proteomes" id="UP000823844"/>
    </source>
</evidence>
<feature type="region of interest" description="Disordered" evidence="1">
    <location>
        <begin position="94"/>
        <end position="148"/>
    </location>
</feature>
<evidence type="ECO:0000313" key="3">
    <source>
        <dbReference type="EMBL" id="MBU3828597.1"/>
    </source>
</evidence>
<feature type="compositionally biased region" description="Low complexity" evidence="1">
    <location>
        <begin position="97"/>
        <end position="115"/>
    </location>
</feature>
<protein>
    <recommendedName>
        <fullName evidence="5">NEAT domain-containing protein</fullName>
    </recommendedName>
</protein>
<reference evidence="3" key="1">
    <citation type="journal article" date="2021" name="PeerJ">
        <title>Extensive microbial diversity within the chicken gut microbiome revealed by metagenomics and culture.</title>
        <authorList>
            <person name="Gilroy R."/>
            <person name="Ravi A."/>
            <person name="Getino M."/>
            <person name="Pursley I."/>
            <person name="Horton D.L."/>
            <person name="Alikhan N.F."/>
            <person name="Baker D."/>
            <person name="Gharbi K."/>
            <person name="Hall N."/>
            <person name="Watson M."/>
            <person name="Adriaenssens E.M."/>
            <person name="Foster-Nyarko E."/>
            <person name="Jarju S."/>
            <person name="Secka A."/>
            <person name="Antonio M."/>
            <person name="Oren A."/>
            <person name="Chaudhuri R.R."/>
            <person name="La Ragione R."/>
            <person name="Hildebrand F."/>
            <person name="Pallen M.J."/>
        </authorList>
    </citation>
    <scope>NUCLEOTIDE SEQUENCE</scope>
    <source>
        <strain evidence="3">F6-686</strain>
    </source>
</reference>
<name>A0A9E2KT50_9LACO</name>
<gene>
    <name evidence="3" type="ORF">H9806_05630</name>
</gene>
<keyword evidence="2" id="KW-1133">Transmembrane helix</keyword>
<evidence type="ECO:0000256" key="2">
    <source>
        <dbReference type="SAM" id="Phobius"/>
    </source>
</evidence>
<dbReference type="AlphaFoldDB" id="A0A9E2KT50"/>
<reference evidence="3" key="2">
    <citation type="submission" date="2021-04" db="EMBL/GenBank/DDBJ databases">
        <authorList>
            <person name="Gilroy R."/>
        </authorList>
    </citation>
    <scope>NUCLEOTIDE SEQUENCE</scope>
    <source>
        <strain evidence="3">F6-686</strain>
    </source>
</reference>
<proteinExistence type="predicted"/>